<proteinExistence type="predicted"/>
<feature type="transmembrane region" description="Helical" evidence="1">
    <location>
        <begin position="21"/>
        <end position="38"/>
    </location>
</feature>
<evidence type="ECO:0000313" key="3">
    <source>
        <dbReference type="Proteomes" id="UP000680638"/>
    </source>
</evidence>
<comment type="caution">
    <text evidence="2">The sequence shown here is derived from an EMBL/GenBank/DDBJ whole genome shotgun (WGS) entry which is preliminary data.</text>
</comment>
<accession>A0ABQ4M3A5</accession>
<protein>
    <submittedName>
        <fullName evidence="2">Uncharacterized protein</fullName>
    </submittedName>
</protein>
<keyword evidence="1" id="KW-0472">Membrane</keyword>
<name>A0ABQ4M3A5_9BACL</name>
<keyword evidence="3" id="KW-1185">Reference proteome</keyword>
<evidence type="ECO:0000256" key="1">
    <source>
        <dbReference type="SAM" id="Phobius"/>
    </source>
</evidence>
<sequence length="72" mass="8005">MAESSHSRGRSLSVTGRIRKLSFSYIVKACLLISGFAVKTFKFLSSMISPQPMRFPFHINLPTSLGTKNAKE</sequence>
<gene>
    <name evidence="2" type="ORF">J21TS3_47040</name>
</gene>
<keyword evidence="1" id="KW-0812">Transmembrane</keyword>
<evidence type="ECO:0000313" key="2">
    <source>
        <dbReference type="EMBL" id="GIO69883.1"/>
    </source>
</evidence>
<keyword evidence="1" id="KW-1133">Transmembrane helix</keyword>
<dbReference type="Proteomes" id="UP000680638">
    <property type="component" value="Unassembled WGS sequence"/>
</dbReference>
<organism evidence="2 3">
    <name type="scientific">Paenibacillus cookii</name>
    <dbReference type="NCBI Taxonomy" id="157839"/>
    <lineage>
        <taxon>Bacteria</taxon>
        <taxon>Bacillati</taxon>
        <taxon>Bacillota</taxon>
        <taxon>Bacilli</taxon>
        <taxon>Bacillales</taxon>
        <taxon>Paenibacillaceae</taxon>
        <taxon>Paenibacillus</taxon>
    </lineage>
</organism>
<dbReference type="EMBL" id="BORW01000039">
    <property type="protein sequence ID" value="GIO69883.1"/>
    <property type="molecule type" value="Genomic_DNA"/>
</dbReference>
<reference evidence="2 3" key="1">
    <citation type="submission" date="2021-03" db="EMBL/GenBank/DDBJ databases">
        <title>Antimicrobial resistance genes in bacteria isolated from Japanese honey, and their potential for conferring macrolide and lincosamide resistance in the American foulbrood pathogen Paenibacillus larvae.</title>
        <authorList>
            <person name="Okamoto M."/>
            <person name="Kumagai M."/>
            <person name="Kanamori H."/>
            <person name="Takamatsu D."/>
        </authorList>
    </citation>
    <scope>NUCLEOTIDE SEQUENCE [LARGE SCALE GENOMIC DNA]</scope>
    <source>
        <strain evidence="2 3">J21TS3</strain>
    </source>
</reference>